<dbReference type="AlphaFoldDB" id="A0A7G8PXZ0"/>
<evidence type="ECO:0000256" key="2">
    <source>
        <dbReference type="SAM" id="SignalP"/>
    </source>
</evidence>
<dbReference type="RefSeq" id="WP_186989515.1">
    <property type="nucleotide sequence ID" value="NZ_CP052909.1"/>
</dbReference>
<proteinExistence type="predicted"/>
<name>A0A7G8PXZ0_9FLAO</name>
<dbReference type="NCBIfam" id="TIGR04183">
    <property type="entry name" value="Por_Secre_tail"/>
    <property type="match status" value="1"/>
</dbReference>
<feature type="signal peptide" evidence="2">
    <location>
        <begin position="1"/>
        <end position="30"/>
    </location>
</feature>
<organism evidence="5 6">
    <name type="scientific">Constantimarinum furrinae</name>
    <dbReference type="NCBI Taxonomy" id="2562285"/>
    <lineage>
        <taxon>Bacteria</taxon>
        <taxon>Pseudomonadati</taxon>
        <taxon>Bacteroidota</taxon>
        <taxon>Flavobacteriia</taxon>
        <taxon>Flavobacteriales</taxon>
        <taxon>Flavobacteriaceae</taxon>
        <taxon>Altibacter/Constantimarinum group</taxon>
        <taxon>Constantimarinum</taxon>
    </lineage>
</organism>
<evidence type="ECO:0000313" key="5">
    <source>
        <dbReference type="EMBL" id="QNJ99206.1"/>
    </source>
</evidence>
<protein>
    <recommendedName>
        <fullName evidence="7">Secretion system C-terminal sorting domain-containing protein</fullName>
    </recommendedName>
</protein>
<evidence type="ECO:0008006" key="7">
    <source>
        <dbReference type="Google" id="ProtNLM"/>
    </source>
</evidence>
<dbReference type="InterPro" id="IPR044023">
    <property type="entry name" value="Ig_7"/>
</dbReference>
<sequence>MKLNYSLKDKFLQHSLVLGLSLLLSGMAYSQGCTDPVITATSGPGTICEGETASLTATHNGQSVNWYDAASGGNLLGSGSPFVSAPLSATTSFWAEAVNGGTGTPVTGAARVAPTNTTNSAVVAVTSPWGLSFDANVDFTINTVDVFLASNSPGTVVMQLKDSGLNIIEQVSIAVPAGNSTTPVQHTLNLDFFVPAGLDYDLVAESSPNMVREFSSGHPGFPYPIGTIGTVVGGTINDNNTNSTVYYFFYNWTVTPGENCTSARMEEVVNVTVTPAPTGDSNQTFVAGETLADLDVTGTNLTWYSDAAGTNVIPDTTPLQDGTTYYVSSTDNSCESQLLAITVTETLGVPNESLRELRYYPSPVSTVLEISNAEPILKVEVYNILGQQVLYVNNDTSEVSLDMASLNAGAYFIKVATETGATSFKVLKE</sequence>
<evidence type="ECO:0000259" key="4">
    <source>
        <dbReference type="Pfam" id="PF19081"/>
    </source>
</evidence>
<keyword evidence="1 2" id="KW-0732">Signal</keyword>
<dbReference type="InterPro" id="IPR026444">
    <property type="entry name" value="Secre_tail"/>
</dbReference>
<dbReference type="EMBL" id="CP052909">
    <property type="protein sequence ID" value="QNJ99206.1"/>
    <property type="molecule type" value="Genomic_DNA"/>
</dbReference>
<accession>A0A7G8PXZ0</accession>
<dbReference type="Proteomes" id="UP000515514">
    <property type="component" value="Chromosome"/>
</dbReference>
<evidence type="ECO:0000256" key="1">
    <source>
        <dbReference type="ARBA" id="ARBA00022729"/>
    </source>
</evidence>
<feature type="chain" id="PRO_5028987186" description="Secretion system C-terminal sorting domain-containing protein" evidence="2">
    <location>
        <begin position="31"/>
        <end position="429"/>
    </location>
</feature>
<reference evidence="5 6" key="1">
    <citation type="submission" date="2020-04" db="EMBL/GenBank/DDBJ databases">
        <title>Genome sequence of Altibacter aquimarinus strain ALE3EI.</title>
        <authorList>
            <person name="Oh H.-M."/>
            <person name="Jang D."/>
        </authorList>
    </citation>
    <scope>NUCLEOTIDE SEQUENCE [LARGE SCALE GENOMIC DNA]</scope>
    <source>
        <strain evidence="5 6">ALE3EI</strain>
    </source>
</reference>
<dbReference type="Pfam" id="PF19081">
    <property type="entry name" value="Ig_7"/>
    <property type="match status" value="1"/>
</dbReference>
<evidence type="ECO:0000313" key="6">
    <source>
        <dbReference type="Proteomes" id="UP000515514"/>
    </source>
</evidence>
<feature type="domain" description="Ig-like" evidence="4">
    <location>
        <begin position="38"/>
        <end position="101"/>
    </location>
</feature>
<keyword evidence="6" id="KW-1185">Reference proteome</keyword>
<evidence type="ECO:0000259" key="3">
    <source>
        <dbReference type="Pfam" id="PF18962"/>
    </source>
</evidence>
<gene>
    <name evidence="5" type="ORF">ALE3EI_2679</name>
</gene>
<dbReference type="KEGG" id="alti:ALE3EI_2679"/>
<dbReference type="Pfam" id="PF18962">
    <property type="entry name" value="Por_Secre_tail"/>
    <property type="match status" value="1"/>
</dbReference>
<feature type="domain" description="Secretion system C-terminal sorting" evidence="3">
    <location>
        <begin position="360"/>
        <end position="425"/>
    </location>
</feature>